<proteinExistence type="predicted"/>
<reference evidence="4 5" key="1">
    <citation type="journal article" date="2024" name="IMA Fungus">
        <title>Apiospora arundinis, a panoply of carbohydrate-active enzymes and secondary metabolites.</title>
        <authorList>
            <person name="Sorensen T."/>
            <person name="Petersen C."/>
            <person name="Muurmann A.T."/>
            <person name="Christiansen J.V."/>
            <person name="Brundto M.L."/>
            <person name="Overgaard C.K."/>
            <person name="Boysen A.T."/>
            <person name="Wollenberg R.D."/>
            <person name="Larsen T.O."/>
            <person name="Sorensen J.L."/>
            <person name="Nielsen K.L."/>
            <person name="Sondergaard T.E."/>
        </authorList>
    </citation>
    <scope>NUCLEOTIDE SEQUENCE [LARGE SCALE GENOMIC DNA]</scope>
    <source>
        <strain evidence="4 5">AAU 773</strain>
    </source>
</reference>
<feature type="compositionally biased region" description="Low complexity" evidence="2">
    <location>
        <begin position="117"/>
        <end position="136"/>
    </location>
</feature>
<dbReference type="InterPro" id="IPR001138">
    <property type="entry name" value="Zn2Cys6_DnaBD"/>
</dbReference>
<feature type="non-terminal residue" evidence="4">
    <location>
        <position position="513"/>
    </location>
</feature>
<dbReference type="Gene3D" id="4.10.240.10">
    <property type="entry name" value="Zn(2)-C6 fungal-type DNA-binding domain"/>
    <property type="match status" value="1"/>
</dbReference>
<keyword evidence="5" id="KW-1185">Reference proteome</keyword>
<feature type="compositionally biased region" description="Basic and acidic residues" evidence="2">
    <location>
        <begin position="148"/>
        <end position="158"/>
    </location>
</feature>
<dbReference type="SMART" id="SM00066">
    <property type="entry name" value="GAL4"/>
    <property type="match status" value="1"/>
</dbReference>
<evidence type="ECO:0000313" key="4">
    <source>
        <dbReference type="EMBL" id="KAK8855183.1"/>
    </source>
</evidence>
<dbReference type="PANTHER" id="PTHR47657">
    <property type="entry name" value="STEROL REGULATORY ELEMENT-BINDING PROTEIN ECM22"/>
    <property type="match status" value="1"/>
</dbReference>
<feature type="domain" description="Zn(2)-C6 fungal-type" evidence="3">
    <location>
        <begin position="24"/>
        <end position="54"/>
    </location>
</feature>
<feature type="compositionally biased region" description="Basic residues" evidence="2">
    <location>
        <begin position="12"/>
        <end position="22"/>
    </location>
</feature>
<protein>
    <recommendedName>
        <fullName evidence="3">Zn(2)-C6 fungal-type domain-containing protein</fullName>
    </recommendedName>
</protein>
<evidence type="ECO:0000256" key="2">
    <source>
        <dbReference type="SAM" id="MobiDB-lite"/>
    </source>
</evidence>
<evidence type="ECO:0000256" key="1">
    <source>
        <dbReference type="ARBA" id="ARBA00023242"/>
    </source>
</evidence>
<organism evidence="4 5">
    <name type="scientific">Apiospora arundinis</name>
    <dbReference type="NCBI Taxonomy" id="335852"/>
    <lineage>
        <taxon>Eukaryota</taxon>
        <taxon>Fungi</taxon>
        <taxon>Dikarya</taxon>
        <taxon>Ascomycota</taxon>
        <taxon>Pezizomycotina</taxon>
        <taxon>Sordariomycetes</taxon>
        <taxon>Xylariomycetidae</taxon>
        <taxon>Amphisphaeriales</taxon>
        <taxon>Apiosporaceae</taxon>
        <taxon>Apiospora</taxon>
    </lineage>
</organism>
<keyword evidence="1" id="KW-0539">Nucleus</keyword>
<dbReference type="Pfam" id="PF00172">
    <property type="entry name" value="Zn_clus"/>
    <property type="match status" value="1"/>
</dbReference>
<dbReference type="PROSITE" id="PS50048">
    <property type="entry name" value="ZN2_CY6_FUNGAL_2"/>
    <property type="match status" value="1"/>
</dbReference>
<dbReference type="PANTHER" id="PTHR47657:SF14">
    <property type="entry name" value="ZN(2)-C6 FUNGAL-TYPE DOMAIN-CONTAINING PROTEIN"/>
    <property type="match status" value="1"/>
</dbReference>
<dbReference type="InterPro" id="IPR052400">
    <property type="entry name" value="Zn2-C6_fungal_TF"/>
</dbReference>
<feature type="compositionally biased region" description="Basic residues" evidence="2">
    <location>
        <begin position="70"/>
        <end position="80"/>
    </location>
</feature>
<dbReference type="EMBL" id="JAPCWZ010000007">
    <property type="protein sequence ID" value="KAK8855183.1"/>
    <property type="molecule type" value="Genomic_DNA"/>
</dbReference>
<sequence length="513" mass="55419">MDESLDQQPRPRGPRLYHKKSRTGCIRCKQRRVKCDEGQPRCGGCARHNVECLYPAQIASPNGPSTSSRAKTRASAHHKAAAAAASSDSPDAKSSSSRPNASASSLSPSSGTAVAEGQTPQSHGGGSSSQQHSPTSEHSGSGSGSFDPESHDGDLPESRERRLWELRLLHNNLTMGHPFNVPQTPELTQLFQIDVPNMALRDGWDVLLYGIMAHSALHMWTRSAPSSPERDQLVLLQQTYKSLMLREQAREVVHLTSRNADALCFSSLKILAHALALVQTLPMDPWQPPVEWLRMGKGAGAVFKAAAELIDPSDGDAKIMTFLKHPPVMLDPKTTIGSDHSALDWLLEHPGRIEGGGTTTTVDGGVANPAAAAAADEDDDYVTELDDPAVRKVYEEALGYTCSVARAIEAGEPEDSVGRRFGGFAVLVSNDFTQFLLERRPRAMVVLAHFMALWLDYEHIWIIGKAGERQVRGIQKSLPLAWSSKLDGLFGKLKGGGLLRQDGGGPFVGRGPG</sequence>
<feature type="region of interest" description="Disordered" evidence="2">
    <location>
        <begin position="57"/>
        <end position="158"/>
    </location>
</feature>
<feature type="compositionally biased region" description="Low complexity" evidence="2">
    <location>
        <begin position="81"/>
        <end position="110"/>
    </location>
</feature>
<comment type="caution">
    <text evidence="4">The sequence shown here is derived from an EMBL/GenBank/DDBJ whole genome shotgun (WGS) entry which is preliminary data.</text>
</comment>
<dbReference type="PROSITE" id="PS00463">
    <property type="entry name" value="ZN2_CY6_FUNGAL_1"/>
    <property type="match status" value="1"/>
</dbReference>
<name>A0ABR2HZ87_9PEZI</name>
<accession>A0ABR2HZ87</accession>
<dbReference type="InterPro" id="IPR036864">
    <property type="entry name" value="Zn2-C6_fun-type_DNA-bd_sf"/>
</dbReference>
<dbReference type="SUPFAM" id="SSF57701">
    <property type="entry name" value="Zn2/Cys6 DNA-binding domain"/>
    <property type="match status" value="1"/>
</dbReference>
<evidence type="ECO:0000259" key="3">
    <source>
        <dbReference type="PROSITE" id="PS50048"/>
    </source>
</evidence>
<dbReference type="CDD" id="cd00067">
    <property type="entry name" value="GAL4"/>
    <property type="match status" value="1"/>
</dbReference>
<evidence type="ECO:0000313" key="5">
    <source>
        <dbReference type="Proteomes" id="UP001390339"/>
    </source>
</evidence>
<feature type="region of interest" description="Disordered" evidence="2">
    <location>
        <begin position="1"/>
        <end position="22"/>
    </location>
</feature>
<dbReference type="Proteomes" id="UP001390339">
    <property type="component" value="Unassembled WGS sequence"/>
</dbReference>
<gene>
    <name evidence="4" type="ORF">PGQ11_011095</name>
</gene>